<organism evidence="2 3">
    <name type="scientific">Fadolivirus FV1/VV64</name>
    <dbReference type="NCBI Taxonomy" id="3070911"/>
    <lineage>
        <taxon>Viruses</taxon>
        <taxon>Varidnaviria</taxon>
        <taxon>Bamfordvirae</taxon>
        <taxon>Nucleocytoviricota</taxon>
        <taxon>Megaviricetes</taxon>
        <taxon>Imitervirales</taxon>
        <taxon>Mimiviridae</taxon>
        <taxon>Klosneuvirinae</taxon>
        <taxon>Fadolivirus</taxon>
        <taxon>Fadolivirus algeromassiliense</taxon>
    </lineage>
</organism>
<accession>A0A7D3QXW0</accession>
<sequence length="104" mass="11889">METKQILIGMLVIIALLAVAFYFYPYKREPYITTLGQGLVDGIPIQEETIPIVRQEFEQEMIQPIGNDYAPPTGEWLLNKFQGRNKTLGEEYQRTSYGTSRGSI</sequence>
<dbReference type="Proteomes" id="UP001162001">
    <property type="component" value="Segment"/>
</dbReference>
<feature type="transmembrane region" description="Helical" evidence="1">
    <location>
        <begin position="6"/>
        <end position="24"/>
    </location>
</feature>
<evidence type="ECO:0000313" key="3">
    <source>
        <dbReference type="Proteomes" id="UP001162001"/>
    </source>
</evidence>
<proteinExistence type="predicted"/>
<name>A0A7D3QXW0_9VIRU</name>
<gene>
    <name evidence="2" type="ORF">Fadolivirus_1_1302</name>
</gene>
<keyword evidence="3" id="KW-1185">Reference proteome</keyword>
<protein>
    <submittedName>
        <fullName evidence="2">Uncharacterized protein</fullName>
    </submittedName>
</protein>
<evidence type="ECO:0000256" key="1">
    <source>
        <dbReference type="SAM" id="Phobius"/>
    </source>
</evidence>
<dbReference type="EMBL" id="MT418680">
    <property type="protein sequence ID" value="QKF94760.1"/>
    <property type="molecule type" value="Genomic_DNA"/>
</dbReference>
<keyword evidence="1" id="KW-1133">Transmembrane helix</keyword>
<evidence type="ECO:0000313" key="2">
    <source>
        <dbReference type="EMBL" id="QKF94760.1"/>
    </source>
</evidence>
<reference evidence="2 3" key="1">
    <citation type="submission" date="2020-04" db="EMBL/GenBank/DDBJ databases">
        <title>Advantages and limits of metagenomic assembly and binning of a giant virus.</title>
        <authorList>
            <person name="Schulz F."/>
            <person name="Andreani J."/>
            <person name="Francis R."/>
            <person name="Boudjemaa H."/>
            <person name="Bou Khalil J.Y."/>
            <person name="Lee J."/>
            <person name="La Scola B."/>
            <person name="Woyke T."/>
        </authorList>
    </citation>
    <scope>NUCLEOTIDE SEQUENCE [LARGE SCALE GENOMIC DNA]</scope>
    <source>
        <strain evidence="2 3">FV1/VV64</strain>
    </source>
</reference>
<keyword evidence="1" id="KW-0472">Membrane</keyword>
<keyword evidence="1" id="KW-0812">Transmembrane</keyword>